<evidence type="ECO:0000313" key="6">
    <source>
        <dbReference type="Proteomes" id="UP001328107"/>
    </source>
</evidence>
<dbReference type="Gene3D" id="1.10.287.1060">
    <property type="entry name" value="ESAT-6-like"/>
    <property type="match status" value="1"/>
</dbReference>
<dbReference type="InterPro" id="IPR005024">
    <property type="entry name" value="Snf7_fam"/>
</dbReference>
<dbReference type="PANTHER" id="PTHR22761:SF10">
    <property type="entry name" value="GH13992P"/>
    <property type="match status" value="1"/>
</dbReference>
<dbReference type="GO" id="GO:0009898">
    <property type="term" value="C:cytoplasmic side of plasma membrane"/>
    <property type="evidence" value="ECO:0007669"/>
    <property type="project" value="TreeGrafter"/>
</dbReference>
<dbReference type="EMBL" id="BTRK01000004">
    <property type="protein sequence ID" value="GMR45063.1"/>
    <property type="molecule type" value="Genomic_DNA"/>
</dbReference>
<reference evidence="6" key="1">
    <citation type="submission" date="2022-10" db="EMBL/GenBank/DDBJ databases">
        <title>Genome assembly of Pristionchus species.</title>
        <authorList>
            <person name="Yoshida K."/>
            <person name="Sommer R.J."/>
        </authorList>
    </citation>
    <scope>NUCLEOTIDE SEQUENCE [LARGE SCALE GENOMIC DNA]</scope>
    <source>
        <strain evidence="6">RS5460</strain>
    </source>
</reference>
<dbReference type="AlphaFoldDB" id="A0AAN5CII5"/>
<organism evidence="5 6">
    <name type="scientific">Pristionchus mayeri</name>
    <dbReference type="NCBI Taxonomy" id="1317129"/>
    <lineage>
        <taxon>Eukaryota</taxon>
        <taxon>Metazoa</taxon>
        <taxon>Ecdysozoa</taxon>
        <taxon>Nematoda</taxon>
        <taxon>Chromadorea</taxon>
        <taxon>Rhabditida</taxon>
        <taxon>Rhabditina</taxon>
        <taxon>Diplogasteromorpha</taxon>
        <taxon>Diplogasteroidea</taxon>
        <taxon>Neodiplogasteridae</taxon>
        <taxon>Pristionchus</taxon>
    </lineage>
</organism>
<protein>
    <recommendedName>
        <fullName evidence="7">Charged multivesicular body protein 4b</fullName>
    </recommendedName>
</protein>
<dbReference type="Proteomes" id="UP001328107">
    <property type="component" value="Unassembled WGS sequence"/>
</dbReference>
<dbReference type="PANTHER" id="PTHR22761">
    <property type="entry name" value="CHARGED MULTIVESICULAR BODY PROTEIN"/>
    <property type="match status" value="1"/>
</dbReference>
<sequence length="234" mass="25825">LRANMGLFGNKKKKKEAAPTTQESIEQLRDLEDQLLKKQNYLERKIQEEVATAVKHGTANKKEALKALNRKRQHEKNLAQTFGTLQTIEFQRNSLENASSNVEVLKVMSGASKSLKNALNGMNEDDVHNMMEDIAEQKDLAEEIGNAISSPAGFQAAFDDDELLAELEALELEDFDKEYGQQVDSTPLPSLPDVPSRVMTGASSSSVASSSKKKVDDDLEALTNWASDGQVMKL</sequence>
<dbReference type="GO" id="GO:0000815">
    <property type="term" value="C:ESCRT III complex"/>
    <property type="evidence" value="ECO:0007669"/>
    <property type="project" value="TreeGrafter"/>
</dbReference>
<comment type="subcellular location">
    <subcellularLocation>
        <location evidence="1">Endosome</location>
    </subcellularLocation>
</comment>
<keyword evidence="6" id="KW-1185">Reference proteome</keyword>
<gene>
    <name evidence="5" type="ORF">PMAYCL1PPCAC_15258</name>
</gene>
<evidence type="ECO:0000256" key="2">
    <source>
        <dbReference type="ARBA" id="ARBA00006190"/>
    </source>
</evidence>
<proteinExistence type="inferred from homology"/>
<dbReference type="GO" id="GO:0005771">
    <property type="term" value="C:multivesicular body"/>
    <property type="evidence" value="ECO:0007669"/>
    <property type="project" value="TreeGrafter"/>
</dbReference>
<feature type="region of interest" description="Disordered" evidence="4">
    <location>
        <begin position="176"/>
        <end position="216"/>
    </location>
</feature>
<evidence type="ECO:0000256" key="3">
    <source>
        <dbReference type="ARBA" id="ARBA00022753"/>
    </source>
</evidence>
<comment type="similarity">
    <text evidence="2">Belongs to the SNF7 family.</text>
</comment>
<evidence type="ECO:0000256" key="4">
    <source>
        <dbReference type="SAM" id="MobiDB-lite"/>
    </source>
</evidence>
<dbReference type="GO" id="GO:0006900">
    <property type="term" value="P:vesicle budding from membrane"/>
    <property type="evidence" value="ECO:0007669"/>
    <property type="project" value="TreeGrafter"/>
</dbReference>
<dbReference type="GO" id="GO:0032511">
    <property type="term" value="P:late endosome to vacuole transport via multivesicular body sorting pathway"/>
    <property type="evidence" value="ECO:0007669"/>
    <property type="project" value="TreeGrafter"/>
</dbReference>
<accession>A0AAN5CII5</accession>
<name>A0AAN5CII5_9BILA</name>
<dbReference type="Pfam" id="PF03357">
    <property type="entry name" value="Snf7"/>
    <property type="match status" value="1"/>
</dbReference>
<feature type="region of interest" description="Disordered" evidence="4">
    <location>
        <begin position="1"/>
        <end position="24"/>
    </location>
</feature>
<keyword evidence="3" id="KW-0967">Endosome</keyword>
<evidence type="ECO:0000256" key="1">
    <source>
        <dbReference type="ARBA" id="ARBA00004177"/>
    </source>
</evidence>
<feature type="non-terminal residue" evidence="5">
    <location>
        <position position="1"/>
    </location>
</feature>
<comment type="caution">
    <text evidence="5">The sequence shown here is derived from an EMBL/GenBank/DDBJ whole genome shotgun (WGS) entry which is preliminary data.</text>
</comment>
<evidence type="ECO:0008006" key="7">
    <source>
        <dbReference type="Google" id="ProtNLM"/>
    </source>
</evidence>
<evidence type="ECO:0000313" key="5">
    <source>
        <dbReference type="EMBL" id="GMR45063.1"/>
    </source>
</evidence>